<dbReference type="Gene3D" id="3.30.40.10">
    <property type="entry name" value="Zinc/RING finger domain, C3HC4 (zinc finger)"/>
    <property type="match status" value="2"/>
</dbReference>
<reference evidence="19" key="1">
    <citation type="submission" date="2019-08" db="EMBL/GenBank/DDBJ databases">
        <title>Reference gene set and small RNA set construction with multiple tissues from Davidia involucrata Baill.</title>
        <authorList>
            <person name="Yang H."/>
            <person name="Zhou C."/>
            <person name="Li G."/>
            <person name="Wang J."/>
            <person name="Gao P."/>
            <person name="Wang M."/>
            <person name="Wang R."/>
            <person name="Zhao Y."/>
        </authorList>
    </citation>
    <scope>NUCLEOTIDE SEQUENCE</scope>
    <source>
        <tissue evidence="19">Mixed with DoveR01_LX</tissue>
    </source>
</reference>
<dbReference type="CDD" id="cd15571">
    <property type="entry name" value="ePHD"/>
    <property type="match status" value="1"/>
</dbReference>
<proteinExistence type="predicted"/>
<evidence type="ECO:0000256" key="10">
    <source>
        <dbReference type="ARBA" id="ARBA00023015"/>
    </source>
</evidence>
<keyword evidence="10" id="KW-0805">Transcription regulation</keyword>
<name>A0A5B7B069_DAVIN</name>
<evidence type="ECO:0000256" key="3">
    <source>
        <dbReference type="ARBA" id="ARBA00022679"/>
    </source>
</evidence>
<evidence type="ECO:0000256" key="1">
    <source>
        <dbReference type="ARBA" id="ARBA00004123"/>
    </source>
</evidence>
<feature type="compositionally biased region" description="Basic and acidic residues" evidence="14">
    <location>
        <begin position="981"/>
        <end position="1001"/>
    </location>
</feature>
<dbReference type="GO" id="GO:0042800">
    <property type="term" value="F:histone H3K4 methyltransferase activity"/>
    <property type="evidence" value="ECO:0007669"/>
    <property type="project" value="TreeGrafter"/>
</dbReference>
<keyword evidence="7 13" id="KW-0863">Zinc-finger</keyword>
<evidence type="ECO:0000259" key="17">
    <source>
        <dbReference type="PROSITE" id="PS50868"/>
    </source>
</evidence>
<comment type="subcellular location">
    <subcellularLocation>
        <location evidence="1">Nucleus</location>
    </subcellularLocation>
</comment>
<evidence type="ECO:0000259" key="15">
    <source>
        <dbReference type="PROSITE" id="PS50016"/>
    </source>
</evidence>
<gene>
    <name evidence="19" type="ORF">Din_031818</name>
</gene>
<evidence type="ECO:0000313" key="19">
    <source>
        <dbReference type="EMBL" id="MPA62377.1"/>
    </source>
</evidence>
<evidence type="ECO:0000256" key="8">
    <source>
        <dbReference type="ARBA" id="ARBA00022833"/>
    </source>
</evidence>
<dbReference type="PANTHER" id="PTHR45838">
    <property type="entry name" value="HISTONE-LYSINE-N-METHYLTRANSFERASE 2 KMT2 FAMILY MEMBER"/>
    <property type="match status" value="1"/>
</dbReference>
<keyword evidence="4" id="KW-0949">S-adenosyl-L-methionine</keyword>
<dbReference type="InterPro" id="IPR001965">
    <property type="entry name" value="Znf_PHD"/>
</dbReference>
<feature type="domain" description="PHD-type" evidence="18">
    <location>
        <begin position="1797"/>
        <end position="1912"/>
    </location>
</feature>
<dbReference type="Pfam" id="PF13832">
    <property type="entry name" value="zf-HC5HC2H_2"/>
    <property type="match status" value="1"/>
</dbReference>
<dbReference type="InterPro" id="IPR013083">
    <property type="entry name" value="Znf_RING/FYVE/PHD"/>
</dbReference>
<dbReference type="SUPFAM" id="SSF82199">
    <property type="entry name" value="SET domain"/>
    <property type="match status" value="1"/>
</dbReference>
<evidence type="ECO:0000256" key="6">
    <source>
        <dbReference type="ARBA" id="ARBA00022737"/>
    </source>
</evidence>
<dbReference type="Pfam" id="PF00856">
    <property type="entry name" value="SET"/>
    <property type="match status" value="1"/>
</dbReference>
<evidence type="ECO:0000256" key="2">
    <source>
        <dbReference type="ARBA" id="ARBA00022603"/>
    </source>
</evidence>
<evidence type="ECO:0000256" key="12">
    <source>
        <dbReference type="ARBA" id="ARBA00023242"/>
    </source>
</evidence>
<feature type="compositionally biased region" description="Low complexity" evidence="14">
    <location>
        <begin position="18"/>
        <end position="27"/>
    </location>
</feature>
<dbReference type="PROSITE" id="PS51805">
    <property type="entry name" value="EPHD"/>
    <property type="match status" value="1"/>
</dbReference>
<dbReference type="GO" id="GO:0008270">
    <property type="term" value="F:zinc ion binding"/>
    <property type="evidence" value="ECO:0007669"/>
    <property type="project" value="UniProtKB-KW"/>
</dbReference>
<dbReference type="GO" id="GO:0045893">
    <property type="term" value="P:positive regulation of DNA-templated transcription"/>
    <property type="evidence" value="ECO:0007669"/>
    <property type="project" value="TreeGrafter"/>
</dbReference>
<feature type="region of interest" description="Disordered" evidence="14">
    <location>
        <begin position="1547"/>
        <end position="1568"/>
    </location>
</feature>
<keyword evidence="2" id="KW-0489">Methyltransferase</keyword>
<feature type="region of interest" description="Disordered" evidence="14">
    <location>
        <begin position="1"/>
        <end position="27"/>
    </location>
</feature>
<feature type="domain" description="PHD-type" evidence="15">
    <location>
        <begin position="1647"/>
        <end position="1697"/>
    </location>
</feature>
<dbReference type="SUPFAM" id="SSF57903">
    <property type="entry name" value="FYVE/PHD zinc finger"/>
    <property type="match status" value="1"/>
</dbReference>
<feature type="domain" description="Post-SET" evidence="17">
    <location>
        <begin position="2144"/>
        <end position="2160"/>
    </location>
</feature>
<keyword evidence="5" id="KW-0479">Metal-binding</keyword>
<evidence type="ECO:0000259" key="16">
    <source>
        <dbReference type="PROSITE" id="PS50280"/>
    </source>
</evidence>
<dbReference type="Pfam" id="PF16135">
    <property type="entry name" value="TDBD"/>
    <property type="match status" value="1"/>
</dbReference>
<dbReference type="InterPro" id="IPR003616">
    <property type="entry name" value="Post-SET_dom"/>
</dbReference>
<keyword evidence="12" id="KW-0539">Nucleus</keyword>
<evidence type="ECO:0000256" key="14">
    <source>
        <dbReference type="SAM" id="MobiDB-lite"/>
    </source>
</evidence>
<keyword evidence="6" id="KW-0677">Repeat</keyword>
<dbReference type="PROSITE" id="PS50868">
    <property type="entry name" value="POST_SET"/>
    <property type="match status" value="1"/>
</dbReference>
<dbReference type="InterPro" id="IPR011011">
    <property type="entry name" value="Znf_FYVE_PHD"/>
</dbReference>
<dbReference type="PROSITE" id="PS50016">
    <property type="entry name" value="ZF_PHD_2"/>
    <property type="match status" value="1"/>
</dbReference>
<dbReference type="GO" id="GO:0032259">
    <property type="term" value="P:methylation"/>
    <property type="evidence" value="ECO:0007669"/>
    <property type="project" value="UniProtKB-KW"/>
</dbReference>
<dbReference type="GO" id="GO:0035097">
    <property type="term" value="C:histone methyltransferase complex"/>
    <property type="evidence" value="ECO:0007669"/>
    <property type="project" value="TreeGrafter"/>
</dbReference>
<evidence type="ECO:0000256" key="11">
    <source>
        <dbReference type="ARBA" id="ARBA00023163"/>
    </source>
</evidence>
<feature type="region of interest" description="Disordered" evidence="14">
    <location>
        <begin position="980"/>
        <end position="1005"/>
    </location>
</feature>
<dbReference type="InterPro" id="IPR034732">
    <property type="entry name" value="EPHD"/>
</dbReference>
<sequence length="2160" mass="237305">MDNSWQIKRSSARPLMPSSSQLQQQESRNQMLNVGHYLYPHVAQEPSSAACGVMQEPVFPKASNSSSYNSGHTEMGSSFLSLLSGSPSFLQSDLPHLSNLKPFIPSNEVPVNSSSFMVSAAGNGVSPAPAGLLSQDHRNQNPKIGADLCAGISSRAMTSADYGNGLLLQNLRNQSPKIGADPCPIVPSRRVESVNCGSASGLRDVLRAANLNLQNSELAKAVIHHTVPGNAKVNNFSSLRGDWLTGTRPANVGKLHGTNIQSSQKFQLQMNSSLSHQSSTFTSGCPRVFCLGASGELLLISTGVLGVVCSCHGLHMSISKFSEHSGLCDVNPGDAVHMDSGETIAQWRKLYFPKFGIRVPEDHSGWDWPEGFSATAGLVKHSATMPSMSKKSEQSNLVSSSGALVGSGHSWNNVVFSKNPHSGQKLVNEVIHSEKQRNAQDSCNLLLKGLTGTSQSNLCPMADNQIMECPMSGCSTMSKLAGIRGPDNGCQSISAYIDSISKSGNLFISRPNLQNTKTTGKDSDVSRFSNLKECDIVCRDAVPSNIELRLGQPSQQSQTLGNSVLPVFGSHLFDTLGDTQKSLFLEQLIHNTRNSMATEECRQYLQNAAGTSNSSVRREQSQLNLVNHASGIVNTIDAANIEQFKGDEARGSVISMLLSHLKTPAEGKLHCRATNNVVNGNEHVMPRTPCESYIAKCDPINFPWNRGDGTERQLSINEMDLHKHMDNGKRVGRVADVSHVATESSFNFPTKHVETSRSLGAVANGTGHHSCSAIHDKSSSHLYQFSGLPPDASDGRNAFNYFGKISCLGCNGHFDNVFLRSISSPMDPGSILPSQAVSTGFSATTSISVPSLTPALPNKDGIGVSPYLLDENLRMISCRHIMESSNQDHAITSFGTNQEKGRSINSCGVKLHGSIVHPSMSKEQVHGPNITGKQEISEVAMKSLQSDVTRWMGFDSEKLAPVAGLNKWCDFSTFSQGNSLHSKEMETHSQLSRDPHPDEQSSLRLGRSENNIIPSSEHGNCCHRVPYSYFPGKCSCAVHTNCLARNCDFKGKTSLDAFKEQAGSVGAKASLLFSSKFNEDCSFPKEKVISLGQSGKLNWQIPEKVDCHSYQWRDVPSKVTGMCNMMCKDLPANLLGARVNVEDQITDAAAKRFNRSAQDAESVKEQEMSNISSGSAPVVTQASVEVNNMESCTVDAGDNRYTNNIVVDEGSGIDKCWSSDDALDSDRSAEYLGFTRKINLISKGSSKAIPNPSSRSLIDELRLRDSLRLKKVQNQMQSTIHEKTDRSQKFERGFKTGKRKRATKFMMLDASFPASDQEISHNCACSTGPSIKRRWSAFSSPKTIPRKRDLHRLYSHREGENDYQSHLKVDECVEIPEASAGKKFRLDRTAPTSKQFHMQEPNCADTEMKCNSVDCMITSFNQPVSVFKGKERPVVCGKYGVISNGDSLKPVKIIPLRKILKTARRCTLPKNDESRLTFVKELKTSVKGSNGCLIKFSNSKKERDNEGHDATVCSELDPDIFMKETEPACFAGGKERNNVSHMLEKKRYEGSEKNHNIPDSDPGSRSKPKCKEIRKRSLYELTIKGKDSSCANFSAIKVSECVPQTKCQYLGKFLKNAEDGKCRVGEIYNAKKSNKEHQCQSSTLNFDAFCCVCGSSNKDETNCLLECAQCLIRVHQACYGVSKVPKARWYCRPCRTSSKNIVCVLCGYGDGAMTRALQSRNIVKSLLKAWNIVTESRPKNTISPYEALVDQLSITTSNSGLENNSFPVMRHVNVESSSTAVGKMDPQKQLDSVKNSSYSSSNLKVDNSITAGVLDSTVKQWVHMVCGLWTPGTRCPNVDTMSAFDVSGACPKGNVVCSICNRPGGSCIQCRVVDCSIQFHPWCAHQKGLLQSEVEGVDNENVGFYGRCVLHATYHQGDSDGDLVDTDTCHPVEKELTCARTEGYKGRKREGFQHNLSCQSSGNGGCLVPQEQLNAWLHINGQKSRTKGLPKLPISDIEYDCRKEYARYKQSKGWKHLVVYKSGIHALGLYTSRFICRGAMVVEYVGEIVGLRVADKRESEYQSGRKLQYKSACYFFRIDKEHIIDATRKGGIARFVNHSCLPNCVAKVISVRNEKKVVFFAERDIYPGEEITYDYHFNHEDEGKKIPCFCNSKNCRRYLN</sequence>
<keyword evidence="9" id="KW-0156">Chromatin regulator</keyword>
<dbReference type="Pfam" id="PF13831">
    <property type="entry name" value="PHD_2"/>
    <property type="match status" value="1"/>
</dbReference>
<evidence type="ECO:0000256" key="4">
    <source>
        <dbReference type="ARBA" id="ARBA00022691"/>
    </source>
</evidence>
<dbReference type="SMART" id="SM00249">
    <property type="entry name" value="PHD"/>
    <property type="match status" value="2"/>
</dbReference>
<dbReference type="PANTHER" id="PTHR45838:SF4">
    <property type="entry name" value="HISTONE-LYSINE N-METHYLTRANSFERASE TRITHORAX"/>
    <property type="match status" value="1"/>
</dbReference>
<dbReference type="InterPro" id="IPR001214">
    <property type="entry name" value="SET_dom"/>
</dbReference>
<keyword evidence="11" id="KW-0804">Transcription</keyword>
<dbReference type="SMART" id="SM00508">
    <property type="entry name" value="PostSET"/>
    <property type="match status" value="1"/>
</dbReference>
<dbReference type="FunFam" id="2.170.270.10:FF:000086">
    <property type="entry name" value="Histone-lysine N-methyltransferase"/>
    <property type="match status" value="1"/>
</dbReference>
<evidence type="ECO:0000256" key="13">
    <source>
        <dbReference type="PROSITE-ProRule" id="PRU00146"/>
    </source>
</evidence>
<keyword evidence="3" id="KW-0808">Transferase</keyword>
<dbReference type="InterPro" id="IPR032308">
    <property type="entry name" value="TDBD"/>
</dbReference>
<dbReference type="EMBL" id="GHES01031818">
    <property type="protein sequence ID" value="MPA62377.1"/>
    <property type="molecule type" value="Transcribed_RNA"/>
</dbReference>
<dbReference type="PROSITE" id="PS50280">
    <property type="entry name" value="SET"/>
    <property type="match status" value="1"/>
</dbReference>
<dbReference type="InterPro" id="IPR046341">
    <property type="entry name" value="SET_dom_sf"/>
</dbReference>
<feature type="domain" description="SET" evidence="16">
    <location>
        <begin position="2015"/>
        <end position="2136"/>
    </location>
</feature>
<protein>
    <submittedName>
        <fullName evidence="19">Uncharacterized protein</fullName>
    </submittedName>
</protein>
<dbReference type="Gene3D" id="2.170.270.10">
    <property type="entry name" value="SET domain"/>
    <property type="match status" value="1"/>
</dbReference>
<evidence type="ECO:0000259" key="18">
    <source>
        <dbReference type="PROSITE" id="PS51805"/>
    </source>
</evidence>
<evidence type="ECO:0000256" key="9">
    <source>
        <dbReference type="ARBA" id="ARBA00022853"/>
    </source>
</evidence>
<organism evidence="19">
    <name type="scientific">Davidia involucrata</name>
    <name type="common">Dove tree</name>
    <dbReference type="NCBI Taxonomy" id="16924"/>
    <lineage>
        <taxon>Eukaryota</taxon>
        <taxon>Viridiplantae</taxon>
        <taxon>Streptophyta</taxon>
        <taxon>Embryophyta</taxon>
        <taxon>Tracheophyta</taxon>
        <taxon>Spermatophyta</taxon>
        <taxon>Magnoliopsida</taxon>
        <taxon>eudicotyledons</taxon>
        <taxon>Gunneridae</taxon>
        <taxon>Pentapetalae</taxon>
        <taxon>asterids</taxon>
        <taxon>Cornales</taxon>
        <taxon>Nyssaceae</taxon>
        <taxon>Davidia</taxon>
    </lineage>
</organism>
<dbReference type="SMART" id="SM00317">
    <property type="entry name" value="SET"/>
    <property type="match status" value="1"/>
</dbReference>
<keyword evidence="8" id="KW-0862">Zinc</keyword>
<evidence type="ECO:0000256" key="7">
    <source>
        <dbReference type="ARBA" id="ARBA00022771"/>
    </source>
</evidence>
<dbReference type="CDD" id="cd10518">
    <property type="entry name" value="SET_SETD1-like"/>
    <property type="match status" value="1"/>
</dbReference>
<accession>A0A5B7B069</accession>
<dbReference type="InterPro" id="IPR019787">
    <property type="entry name" value="Znf_PHD-finger"/>
</dbReference>
<evidence type="ECO:0000256" key="5">
    <source>
        <dbReference type="ARBA" id="ARBA00022723"/>
    </source>
</evidence>